<dbReference type="KEGG" id="hms:HMU01430"/>
<dbReference type="STRING" id="679897.HMU01430"/>
<sequence length="102" mass="10944">MKKALVILSLGVVALYANPAKIVKTKCAVCHGQKMEKAALGKSAIVNTLSAKQIEEDLRGYKAKTLNRHGLGGTMWGQAASLSDEDIKGLAKYISTDLKDKK</sequence>
<dbReference type="InterPro" id="IPR009056">
    <property type="entry name" value="Cyt_c-like_dom"/>
</dbReference>
<dbReference type="SUPFAM" id="SSF46626">
    <property type="entry name" value="Cytochrome c"/>
    <property type="match status" value="1"/>
</dbReference>
<accession>D3UFY4</accession>
<dbReference type="EMBL" id="FN555004">
    <property type="protein sequence ID" value="CBG39405.1"/>
    <property type="molecule type" value="Genomic_DNA"/>
</dbReference>
<dbReference type="PROSITE" id="PS51007">
    <property type="entry name" value="CYTC"/>
    <property type="match status" value="1"/>
</dbReference>
<dbReference type="AlphaFoldDB" id="D3UFY4"/>
<dbReference type="GO" id="GO:0009055">
    <property type="term" value="F:electron transfer activity"/>
    <property type="evidence" value="ECO:0007669"/>
    <property type="project" value="InterPro"/>
</dbReference>
<evidence type="ECO:0000259" key="5">
    <source>
        <dbReference type="PROSITE" id="PS51007"/>
    </source>
</evidence>
<dbReference type="GO" id="GO:0046872">
    <property type="term" value="F:metal ion binding"/>
    <property type="evidence" value="ECO:0007669"/>
    <property type="project" value="UniProtKB-KW"/>
</dbReference>
<gene>
    <name evidence="6" type="ordered locus">HMU01430</name>
</gene>
<evidence type="ECO:0000313" key="6">
    <source>
        <dbReference type="EMBL" id="CBG39405.1"/>
    </source>
</evidence>
<reference evidence="6 7" key="1">
    <citation type="journal article" date="2010" name="BMC Genomics">
        <title>Comparative genomics and proteomics of Helicobacter mustelae, an ulcerogenic and carcinogenic gastric pathogen.</title>
        <authorList>
            <person name="O'Toole P.W."/>
            <person name="Snelling W.J."/>
            <person name="Canchaya C."/>
            <person name="Forde B.M."/>
            <person name="Hardie K.R."/>
            <person name="Josenhans C."/>
            <person name="Graham R.L.J."/>
            <person name="McMullan G."/>
            <person name="Parkhill J."/>
            <person name="Belda E."/>
            <person name="Bentley S.D."/>
        </authorList>
    </citation>
    <scope>NUCLEOTIDE SEQUENCE [LARGE SCALE GENOMIC DNA]</scope>
    <source>
        <strain evidence="7">ATCC 43772 / LMG 18044 / NCTC 12198 / 12198</strain>
    </source>
</reference>
<evidence type="ECO:0000256" key="3">
    <source>
        <dbReference type="ARBA" id="ARBA00023004"/>
    </source>
</evidence>
<dbReference type="GO" id="GO:0020037">
    <property type="term" value="F:heme binding"/>
    <property type="evidence" value="ECO:0007669"/>
    <property type="project" value="InterPro"/>
</dbReference>
<evidence type="ECO:0000256" key="4">
    <source>
        <dbReference type="PROSITE-ProRule" id="PRU00433"/>
    </source>
</evidence>
<dbReference type="RefSeq" id="WP_013022500.1">
    <property type="nucleotide sequence ID" value="NC_013949.1"/>
</dbReference>
<dbReference type="Proteomes" id="UP000001522">
    <property type="component" value="Chromosome"/>
</dbReference>
<organism evidence="6 7">
    <name type="scientific">Helicobacter mustelae (strain ATCC 43772 / CCUG 25715 / CIP 103759 / LMG 18044 / NCTC 12198 / R85-136P)</name>
    <name type="common">Campylobacter mustelae</name>
    <dbReference type="NCBI Taxonomy" id="679897"/>
    <lineage>
        <taxon>Bacteria</taxon>
        <taxon>Pseudomonadati</taxon>
        <taxon>Campylobacterota</taxon>
        <taxon>Epsilonproteobacteria</taxon>
        <taxon>Campylobacterales</taxon>
        <taxon>Helicobacteraceae</taxon>
        <taxon>Helicobacter</taxon>
    </lineage>
</organism>
<keyword evidence="3 4" id="KW-0408">Iron</keyword>
<dbReference type="Pfam" id="PF13442">
    <property type="entry name" value="Cytochrome_CBB3"/>
    <property type="match status" value="1"/>
</dbReference>
<keyword evidence="7" id="KW-1185">Reference proteome</keyword>
<dbReference type="HOGENOM" id="CLU_128253_3_1_7"/>
<keyword evidence="1 4" id="KW-0349">Heme</keyword>
<evidence type="ECO:0000256" key="2">
    <source>
        <dbReference type="ARBA" id="ARBA00022723"/>
    </source>
</evidence>
<proteinExistence type="predicted"/>
<keyword evidence="2 4" id="KW-0479">Metal-binding</keyword>
<protein>
    <submittedName>
        <fullName evidence="6">Putative cytochrome C</fullName>
    </submittedName>
</protein>
<dbReference type="InterPro" id="IPR036909">
    <property type="entry name" value="Cyt_c-like_dom_sf"/>
</dbReference>
<dbReference type="eggNOG" id="COG2863">
    <property type="taxonomic scope" value="Bacteria"/>
</dbReference>
<evidence type="ECO:0000256" key="1">
    <source>
        <dbReference type="ARBA" id="ARBA00022617"/>
    </source>
</evidence>
<dbReference type="Gene3D" id="1.10.760.10">
    <property type="entry name" value="Cytochrome c-like domain"/>
    <property type="match status" value="1"/>
</dbReference>
<name>D3UFY4_HELM1</name>
<feature type="domain" description="Cytochrome c" evidence="5">
    <location>
        <begin position="14"/>
        <end position="98"/>
    </location>
</feature>
<evidence type="ECO:0000313" key="7">
    <source>
        <dbReference type="Proteomes" id="UP000001522"/>
    </source>
</evidence>